<evidence type="ECO:0000313" key="1">
    <source>
        <dbReference type="Ensembl" id="ENSOARP00020004600.2"/>
    </source>
</evidence>
<dbReference type="Ensembl" id="ENSOART00020005589.2">
    <property type="protein sequence ID" value="ENSOARP00020004600.2"/>
    <property type="gene ID" value="ENSOARG00020003650.2"/>
</dbReference>
<organism evidence="1">
    <name type="scientific">Ovis aries</name>
    <name type="common">Sheep</name>
    <dbReference type="NCBI Taxonomy" id="9940"/>
    <lineage>
        <taxon>Eukaryota</taxon>
        <taxon>Metazoa</taxon>
        <taxon>Chordata</taxon>
        <taxon>Craniata</taxon>
        <taxon>Vertebrata</taxon>
        <taxon>Euteleostomi</taxon>
        <taxon>Mammalia</taxon>
        <taxon>Eutheria</taxon>
        <taxon>Laurasiatheria</taxon>
        <taxon>Artiodactyla</taxon>
        <taxon>Ruminantia</taxon>
        <taxon>Pecora</taxon>
        <taxon>Bovidae</taxon>
        <taxon>Caprinae</taxon>
        <taxon>Ovis</taxon>
    </lineage>
</organism>
<name>A0AC11AWD1_SHEEP</name>
<reference evidence="1" key="2">
    <citation type="submission" date="2025-08" db="UniProtKB">
        <authorList>
            <consortium name="Ensembl"/>
        </authorList>
    </citation>
    <scope>IDENTIFICATION</scope>
</reference>
<protein>
    <submittedName>
        <fullName evidence="1">Uncharacterized protein</fullName>
    </submittedName>
</protein>
<reference evidence="1" key="3">
    <citation type="submission" date="2025-09" db="UniProtKB">
        <authorList>
            <consortium name="Ensembl"/>
        </authorList>
    </citation>
    <scope>IDENTIFICATION</scope>
</reference>
<reference evidence="1" key="1">
    <citation type="submission" date="2020-11" db="EMBL/GenBank/DDBJ databases">
        <authorList>
            <person name="Davenport K.M."/>
            <person name="Bickhart D.M."/>
            <person name="Smith T.P.L."/>
            <person name="Murdoch B.M."/>
            <person name="Rosen B.D."/>
        </authorList>
    </citation>
    <scope>NUCLEOTIDE SEQUENCE [LARGE SCALE GENOMIC DNA]</scope>
    <source>
        <strain evidence="1">OAR_USU_Benz2616</strain>
    </source>
</reference>
<sequence length="323" mass="37662">MSLIINTFYSNKDIFLPELISNASDALDKIYHTEYLEDRRVKEVVKKHSQFIGYPIKLSAENMRRKSVMMRLKKRKPMIEDVGSDEKDDSGKDKKEDKIKQKYIAQEEWNKTKPIWTRNSDDIIQEEYGEFYESFTNYWEDHLAVKHFSVEGQLEFRALLFIPRWAPFDLFENKKKKTTKLYICHKQGFEVVYVMEPTDEHCVQQLKESDGKSLVSMTKEGLELPEYKEEKKMEESKAKFENLCRINGKAVRDLVVLLFETALLSSGFLLEDPQTNSRRISHMIKLGLGVDEDKVIAEEPSAAVPDEIPHLEGDKDASCMKVD</sequence>
<proteinExistence type="predicted"/>
<accession>A0AC11AWD1</accession>